<keyword evidence="2" id="KW-1185">Reference proteome</keyword>
<dbReference type="STRING" id="243265.plu4213"/>
<reference evidence="2" key="1">
    <citation type="journal article" date="2003" name="Nat. Biotechnol.">
        <title>The genome sequence of the entomopathogenic bacterium Photorhabdus luminescens.</title>
        <authorList>
            <person name="Duchaud E."/>
            <person name="Rusniok C."/>
            <person name="Frangeul L."/>
            <person name="Buchrieser C."/>
            <person name="Givaudan A."/>
            <person name="Taourit S."/>
            <person name="Bocs S."/>
            <person name="Boursaux-Eude C."/>
            <person name="Chandler M."/>
            <person name="Charles J.-F."/>
            <person name="Dassa E."/>
            <person name="Derose R."/>
            <person name="Derzelle S."/>
            <person name="Freyssinet G."/>
            <person name="Gaudriault S."/>
            <person name="Medigue C."/>
            <person name="Lanois A."/>
            <person name="Powell K."/>
            <person name="Siguier P."/>
            <person name="Vincent R."/>
            <person name="Wingate V."/>
            <person name="Zouine M."/>
            <person name="Glaser P."/>
            <person name="Boemare N."/>
            <person name="Danchin A."/>
            <person name="Kunst F."/>
        </authorList>
    </citation>
    <scope>NUCLEOTIDE SEQUENCE [LARGE SCALE GENOMIC DNA]</scope>
    <source>
        <strain evidence="2">DSM 15139 / CIP 105565 / TT01</strain>
    </source>
</reference>
<dbReference type="KEGG" id="plu:plu4213"/>
<dbReference type="EMBL" id="BX571873">
    <property type="protein sequence ID" value="CAE16585.1"/>
    <property type="molecule type" value="Genomic_DNA"/>
</dbReference>
<organism evidence="1 2">
    <name type="scientific">Photorhabdus laumondii subsp. laumondii (strain DSM 15139 / CIP 105565 / TT01)</name>
    <name type="common">Photorhabdus luminescens subsp. laumondii</name>
    <dbReference type="NCBI Taxonomy" id="243265"/>
    <lineage>
        <taxon>Bacteria</taxon>
        <taxon>Pseudomonadati</taxon>
        <taxon>Pseudomonadota</taxon>
        <taxon>Gammaproteobacteria</taxon>
        <taxon>Enterobacterales</taxon>
        <taxon>Morganellaceae</taxon>
        <taxon>Photorhabdus</taxon>
    </lineage>
</organism>
<dbReference type="AlphaFoldDB" id="Q7MZR4"/>
<evidence type="ECO:0000313" key="2">
    <source>
        <dbReference type="Proteomes" id="UP000002514"/>
    </source>
</evidence>
<dbReference type="HOGENOM" id="CLU_2900264_0_0_6"/>
<name>Q7MZR4_PHOLL</name>
<protein>
    <submittedName>
        <fullName evidence="1">Photorhabdus luminescens subsp. laumondii TTO1 complete genome segment 15/17</fullName>
    </submittedName>
</protein>
<evidence type="ECO:0000313" key="1">
    <source>
        <dbReference type="EMBL" id="CAE16585.1"/>
    </source>
</evidence>
<dbReference type="Proteomes" id="UP000002514">
    <property type="component" value="Chromosome"/>
</dbReference>
<proteinExistence type="predicted"/>
<accession>Q7MZR4</accession>
<sequence length="62" mass="7038">MFGLNMMNFAVDIKHFVLFDKKILDFNMHPQGGLNYSVTVYAVNESINSNACVRLYDYSSPG</sequence>
<gene>
    <name evidence="1" type="ordered locus">plu4213</name>
</gene>